<comment type="caution">
    <text evidence="2">The sequence shown here is derived from an EMBL/GenBank/DDBJ whole genome shotgun (WGS) entry which is preliminary data.</text>
</comment>
<dbReference type="EMBL" id="LSSL01000926">
    <property type="protein sequence ID" value="OLY83392.1"/>
    <property type="molecule type" value="Genomic_DNA"/>
</dbReference>
<evidence type="ECO:0000313" key="3">
    <source>
        <dbReference type="Proteomes" id="UP000187455"/>
    </source>
</evidence>
<evidence type="ECO:0000256" key="1">
    <source>
        <dbReference type="SAM" id="MobiDB-lite"/>
    </source>
</evidence>
<feature type="region of interest" description="Disordered" evidence="1">
    <location>
        <begin position="1"/>
        <end position="22"/>
    </location>
</feature>
<evidence type="ECO:0000313" key="2">
    <source>
        <dbReference type="EMBL" id="OLY83392.1"/>
    </source>
</evidence>
<name>A0A1R0H2K3_9FUNG</name>
<dbReference type="Proteomes" id="UP000187455">
    <property type="component" value="Unassembled WGS sequence"/>
</dbReference>
<proteinExistence type="predicted"/>
<feature type="compositionally biased region" description="Basic and acidic residues" evidence="1">
    <location>
        <begin position="1"/>
        <end position="11"/>
    </location>
</feature>
<keyword evidence="3" id="KW-1185">Reference proteome</keyword>
<organism evidence="2 3">
    <name type="scientific">Smittium mucronatum</name>
    <dbReference type="NCBI Taxonomy" id="133383"/>
    <lineage>
        <taxon>Eukaryota</taxon>
        <taxon>Fungi</taxon>
        <taxon>Fungi incertae sedis</taxon>
        <taxon>Zoopagomycota</taxon>
        <taxon>Kickxellomycotina</taxon>
        <taxon>Harpellomycetes</taxon>
        <taxon>Harpellales</taxon>
        <taxon>Legeriomycetaceae</taxon>
        <taxon>Smittium</taxon>
    </lineage>
</organism>
<gene>
    <name evidence="2" type="ORF">AYI68_g2468</name>
</gene>
<sequence length="130" mass="14189">MQAHLSDEPFHLGRTNINAPELPPDATMPMAKPLCFSNHKAGADSDIFTINDEPRPNIIPCVNTNCHICVLNEANNNPAVAITVPIKLAFLIPTIFTKGLAKLSNSKPGILQKRWGFQKPVKDSPKKPAL</sequence>
<accession>A0A1R0H2K3</accession>
<dbReference type="AlphaFoldDB" id="A0A1R0H2K3"/>
<protein>
    <submittedName>
        <fullName evidence="2">Uncharacterized protein</fullName>
    </submittedName>
</protein>
<reference evidence="2 3" key="1">
    <citation type="journal article" date="2016" name="Mol. Biol. Evol.">
        <title>Genome-Wide Survey of Gut Fungi (Harpellales) Reveals the First Horizontally Transferred Ubiquitin Gene from a Mosquito Host.</title>
        <authorList>
            <person name="Wang Y."/>
            <person name="White M.M."/>
            <person name="Kvist S."/>
            <person name="Moncalvo J.M."/>
        </authorList>
    </citation>
    <scope>NUCLEOTIDE SEQUENCE [LARGE SCALE GENOMIC DNA]</scope>
    <source>
        <strain evidence="2 3">ALG-7-W6</strain>
    </source>
</reference>